<comment type="subcellular location">
    <subcellularLocation>
        <location evidence="1">Nucleus</location>
    </subcellularLocation>
</comment>
<dbReference type="InterPro" id="IPR003657">
    <property type="entry name" value="WRKY_dom"/>
</dbReference>
<accession>A0ABQ9C2W2</accession>
<dbReference type="InterPro" id="IPR036576">
    <property type="entry name" value="WRKY_dom_sf"/>
</dbReference>
<evidence type="ECO:0000256" key="3">
    <source>
        <dbReference type="ARBA" id="ARBA00023125"/>
    </source>
</evidence>
<keyword evidence="4" id="KW-0804">Transcription</keyword>
<reference evidence="7" key="2">
    <citation type="journal article" date="2023" name="Int. J. Mol. Sci.">
        <title>De Novo Assembly and Annotation of 11 Diverse Shrub Willow (Salix) Genomes Reveals Novel Gene Organization in Sex-Linked Regions.</title>
        <authorList>
            <person name="Hyden B."/>
            <person name="Feng K."/>
            <person name="Yates T.B."/>
            <person name="Jawdy S."/>
            <person name="Cereghino C."/>
            <person name="Smart L.B."/>
            <person name="Muchero W."/>
        </authorList>
    </citation>
    <scope>NUCLEOTIDE SEQUENCE</scope>
    <source>
        <tissue evidence="7">Shoot tip</tissue>
    </source>
</reference>
<keyword evidence="8" id="KW-1185">Reference proteome</keyword>
<evidence type="ECO:0000256" key="2">
    <source>
        <dbReference type="ARBA" id="ARBA00023015"/>
    </source>
</evidence>
<dbReference type="PROSITE" id="PS50811">
    <property type="entry name" value="WRKY"/>
    <property type="match status" value="1"/>
</dbReference>
<keyword evidence="3" id="KW-0238">DNA-binding</keyword>
<dbReference type="InterPro" id="IPR018872">
    <property type="entry name" value="Zn-cluster-dom"/>
</dbReference>
<protein>
    <recommendedName>
        <fullName evidence="6">WRKY domain-containing protein</fullName>
    </recommendedName>
</protein>
<proteinExistence type="predicted"/>
<evidence type="ECO:0000313" key="7">
    <source>
        <dbReference type="EMBL" id="KAJ6393875.1"/>
    </source>
</evidence>
<dbReference type="Proteomes" id="UP001141253">
    <property type="component" value="Chromosome 1"/>
</dbReference>
<evidence type="ECO:0000256" key="4">
    <source>
        <dbReference type="ARBA" id="ARBA00023163"/>
    </source>
</evidence>
<keyword evidence="2" id="KW-0805">Transcription regulation</keyword>
<evidence type="ECO:0000259" key="6">
    <source>
        <dbReference type="PROSITE" id="PS50811"/>
    </source>
</evidence>
<dbReference type="EMBL" id="JAPFFI010000005">
    <property type="protein sequence ID" value="KAJ6393875.1"/>
    <property type="molecule type" value="Genomic_DNA"/>
</dbReference>
<gene>
    <name evidence="7" type="ORF">OIU77_023166</name>
</gene>
<evidence type="ECO:0000256" key="5">
    <source>
        <dbReference type="ARBA" id="ARBA00023242"/>
    </source>
</evidence>
<feature type="domain" description="WRKY" evidence="6">
    <location>
        <begin position="254"/>
        <end position="320"/>
    </location>
</feature>
<dbReference type="Pfam" id="PF03106">
    <property type="entry name" value="WRKY"/>
    <property type="match status" value="1"/>
</dbReference>
<dbReference type="Pfam" id="PF10533">
    <property type="entry name" value="Plant_zn_clust"/>
    <property type="match status" value="1"/>
</dbReference>
<keyword evidence="5" id="KW-0539">Nucleus</keyword>
<evidence type="ECO:0000256" key="1">
    <source>
        <dbReference type="ARBA" id="ARBA00004123"/>
    </source>
</evidence>
<dbReference type="SUPFAM" id="SSF118290">
    <property type="entry name" value="WRKY DNA-binding domain"/>
    <property type="match status" value="1"/>
</dbReference>
<dbReference type="Gene3D" id="2.20.25.80">
    <property type="entry name" value="WRKY domain"/>
    <property type="match status" value="1"/>
</dbReference>
<evidence type="ECO:0000313" key="8">
    <source>
        <dbReference type="Proteomes" id="UP001141253"/>
    </source>
</evidence>
<dbReference type="SMART" id="SM00774">
    <property type="entry name" value="WRKY"/>
    <property type="match status" value="1"/>
</dbReference>
<reference evidence="7" key="1">
    <citation type="submission" date="2022-10" db="EMBL/GenBank/DDBJ databases">
        <authorList>
            <person name="Hyden B.L."/>
            <person name="Feng K."/>
            <person name="Yates T."/>
            <person name="Jawdy S."/>
            <person name="Smart L.B."/>
            <person name="Muchero W."/>
        </authorList>
    </citation>
    <scope>NUCLEOTIDE SEQUENCE</scope>
    <source>
        <tissue evidence="7">Shoot tip</tissue>
    </source>
</reference>
<organism evidence="7 8">
    <name type="scientific">Salix suchowensis</name>
    <dbReference type="NCBI Taxonomy" id="1278906"/>
    <lineage>
        <taxon>Eukaryota</taxon>
        <taxon>Viridiplantae</taxon>
        <taxon>Streptophyta</taxon>
        <taxon>Embryophyta</taxon>
        <taxon>Tracheophyta</taxon>
        <taxon>Spermatophyta</taxon>
        <taxon>Magnoliopsida</taxon>
        <taxon>eudicotyledons</taxon>
        <taxon>Gunneridae</taxon>
        <taxon>Pentapetalae</taxon>
        <taxon>rosids</taxon>
        <taxon>fabids</taxon>
        <taxon>Malpighiales</taxon>
        <taxon>Salicaceae</taxon>
        <taxon>Saliceae</taxon>
        <taxon>Salix</taxon>
    </lineage>
</organism>
<name>A0ABQ9C2W2_9ROSI</name>
<dbReference type="PANTHER" id="PTHR31282">
    <property type="entry name" value="WRKY TRANSCRIPTION FACTOR 21-RELATED"/>
    <property type="match status" value="1"/>
</dbReference>
<sequence>MKEASGVCVSLSPRRDFRVLEVAQSSFRQAHHLFSCISDQNQKISIQEVSLIAQDTVNEFRSLVRLLDESERSECKMIRKTRLLDGSEQSECKRIRKGPLPHSYDINPVELMDSPNSVTKSPDHNFSQPNRQLFPLQTIQSTTSLIHANGINLCREKQKTEDSVDVRPNFILGSSLSLLQPSTSFSSLDGGARMIHHSAPEVLPSQDDSSIFSKSRRGMKSEEKCLASTGGCHCSKRRKLRIKKVIKVPALSTKLADIPLDDHYWRKYGQKPIKGSPYPRSYYKCSSLRGCPARKQVERSWEDPTMLVVSYEGDHNHSKIAFQSPSPDICFIFDNKSKPKDARIFQAGTDRAPAS</sequence>
<dbReference type="InterPro" id="IPR044810">
    <property type="entry name" value="WRKY_plant"/>
</dbReference>
<comment type="caution">
    <text evidence="7">The sequence shown here is derived from an EMBL/GenBank/DDBJ whole genome shotgun (WGS) entry which is preliminary data.</text>
</comment>